<evidence type="ECO:0000313" key="3">
    <source>
        <dbReference type="Proteomes" id="UP000188993"/>
    </source>
</evidence>
<evidence type="ECO:0000313" key="2">
    <source>
        <dbReference type="EMBL" id="AQS53343.1"/>
    </source>
</evidence>
<sequence length="101" mass="11873">MESTERVKRMQAELVQAEQHVKQFEEALKEFKEGQVIIKKVANYYGSNDWYADREAHEGKRMEVNYNTSILGEDEPYDLLITNQQLAIQMLEIATDMIKNF</sequence>
<dbReference type="InterPro" id="IPR025384">
    <property type="entry name" value="DUF4298"/>
</dbReference>
<dbReference type="Proteomes" id="UP000188993">
    <property type="component" value="Chromosome"/>
</dbReference>
<dbReference type="RefSeq" id="WP_062471890.1">
    <property type="nucleotide sequence ID" value="NZ_BBYN01000033.1"/>
</dbReference>
<reference evidence="2 3" key="1">
    <citation type="journal article" date="2014" name="Int. J. Syst. Evol. Microbiol.">
        <title>Jeotgalibaca dankookensis gen. nov., sp. nov., a member of the family Carnobacteriaceae, isolated from seujeot (Korean traditional food).</title>
        <authorList>
            <person name="Lee D.G."/>
            <person name="Trujillo M.E."/>
            <person name="Kang H."/>
            <person name="Ahn T.Y."/>
        </authorList>
    </citation>
    <scope>NUCLEOTIDE SEQUENCE [LARGE SCALE GENOMIC DNA]</scope>
    <source>
        <strain evidence="2 3">EX-07</strain>
    </source>
</reference>
<organism evidence="2 3">
    <name type="scientific">Jeotgalibaca dankookensis</name>
    <dbReference type="NCBI Taxonomy" id="708126"/>
    <lineage>
        <taxon>Bacteria</taxon>
        <taxon>Bacillati</taxon>
        <taxon>Bacillota</taxon>
        <taxon>Bacilli</taxon>
        <taxon>Lactobacillales</taxon>
        <taxon>Carnobacteriaceae</taxon>
        <taxon>Jeotgalibaca</taxon>
    </lineage>
</organism>
<dbReference type="KEGG" id="jda:BW727_100951"/>
<keyword evidence="1" id="KW-0175">Coiled coil</keyword>
<dbReference type="EMBL" id="CP019728">
    <property type="protein sequence ID" value="AQS53343.1"/>
    <property type="molecule type" value="Genomic_DNA"/>
</dbReference>
<dbReference type="AlphaFoldDB" id="A0A1S6IP62"/>
<evidence type="ECO:0000256" key="1">
    <source>
        <dbReference type="SAM" id="Coils"/>
    </source>
</evidence>
<accession>A0A1S6IP62</accession>
<keyword evidence="3" id="KW-1185">Reference proteome</keyword>
<dbReference type="Pfam" id="PF14131">
    <property type="entry name" value="DUF4298"/>
    <property type="match status" value="1"/>
</dbReference>
<gene>
    <name evidence="2" type="ORF">BW727_100951</name>
</gene>
<dbReference type="STRING" id="708126.BW727_100951"/>
<name>A0A1S6IP62_9LACT</name>
<dbReference type="OrthoDB" id="80787at2"/>
<proteinExistence type="predicted"/>
<protein>
    <recommendedName>
        <fullName evidence="4">DUF4298 domain-containing protein</fullName>
    </recommendedName>
</protein>
<evidence type="ECO:0008006" key="4">
    <source>
        <dbReference type="Google" id="ProtNLM"/>
    </source>
</evidence>
<feature type="coiled-coil region" evidence="1">
    <location>
        <begin position="7"/>
        <end position="34"/>
    </location>
</feature>